<dbReference type="PROSITE" id="PS00070">
    <property type="entry name" value="ALDEHYDE_DEHYDR_CYS"/>
    <property type="match status" value="1"/>
</dbReference>
<dbReference type="InterPro" id="IPR029510">
    <property type="entry name" value="Ald_DH_CS_GLU"/>
</dbReference>
<dbReference type="SUPFAM" id="SSF53720">
    <property type="entry name" value="ALDH-like"/>
    <property type="match status" value="1"/>
</dbReference>
<dbReference type="EMBL" id="FAOZ01000003">
    <property type="protein sequence ID" value="CUU54705.1"/>
    <property type="molecule type" value="Genomic_DNA"/>
</dbReference>
<dbReference type="InterPro" id="IPR016163">
    <property type="entry name" value="Ald_DH_C"/>
</dbReference>
<dbReference type="PANTHER" id="PTHR42804">
    <property type="entry name" value="ALDEHYDE DEHYDROGENASE"/>
    <property type="match status" value="1"/>
</dbReference>
<comment type="similarity">
    <text evidence="1 6">Belongs to the aldehyde dehydrogenase family.</text>
</comment>
<evidence type="ECO:0000256" key="5">
    <source>
        <dbReference type="PROSITE-ProRule" id="PRU10007"/>
    </source>
</evidence>
<evidence type="ECO:0000256" key="1">
    <source>
        <dbReference type="ARBA" id="ARBA00009986"/>
    </source>
</evidence>
<keyword evidence="9" id="KW-1185">Reference proteome</keyword>
<dbReference type="InterPro" id="IPR016160">
    <property type="entry name" value="Ald_DH_CS_CYS"/>
</dbReference>
<organism evidence="8 9">
    <name type="scientific">Parafrankia irregularis</name>
    <dbReference type="NCBI Taxonomy" id="795642"/>
    <lineage>
        <taxon>Bacteria</taxon>
        <taxon>Bacillati</taxon>
        <taxon>Actinomycetota</taxon>
        <taxon>Actinomycetes</taxon>
        <taxon>Frankiales</taxon>
        <taxon>Frankiaceae</taxon>
        <taxon>Parafrankia</taxon>
    </lineage>
</organism>
<evidence type="ECO:0000256" key="2">
    <source>
        <dbReference type="ARBA" id="ARBA00023002"/>
    </source>
</evidence>
<dbReference type="Proteomes" id="UP000198802">
    <property type="component" value="Unassembled WGS sequence"/>
</dbReference>
<dbReference type="Pfam" id="PF00171">
    <property type="entry name" value="Aldedh"/>
    <property type="match status" value="1"/>
</dbReference>
<accession>A0A0S4QGL5</accession>
<dbReference type="AlphaFoldDB" id="A0A0S4QGL5"/>
<feature type="active site" evidence="5">
    <location>
        <position position="251"/>
    </location>
</feature>
<gene>
    <name evidence="8" type="ORF">Ga0074812_103195</name>
</gene>
<protein>
    <recommendedName>
        <fullName evidence="3">aldehyde dehydrogenase (NAD(+))</fullName>
        <ecNumber evidence="3">1.2.1.3</ecNumber>
    </recommendedName>
</protein>
<reference evidence="9" key="1">
    <citation type="submission" date="2015-11" db="EMBL/GenBank/DDBJ databases">
        <authorList>
            <person name="Varghese N."/>
        </authorList>
    </citation>
    <scope>NUCLEOTIDE SEQUENCE [LARGE SCALE GENOMIC DNA]</scope>
    <source>
        <strain evidence="9">DSM 45899</strain>
    </source>
</reference>
<feature type="domain" description="Aldehyde dehydrogenase" evidence="7">
    <location>
        <begin position="15"/>
        <end position="481"/>
    </location>
</feature>
<name>A0A0S4QGL5_9ACTN</name>
<keyword evidence="2 6" id="KW-0560">Oxidoreductase</keyword>
<evidence type="ECO:0000256" key="4">
    <source>
        <dbReference type="ARBA" id="ARBA00049194"/>
    </source>
</evidence>
<dbReference type="GO" id="GO:0004029">
    <property type="term" value="F:aldehyde dehydrogenase (NAD+) activity"/>
    <property type="evidence" value="ECO:0007669"/>
    <property type="project" value="UniProtKB-EC"/>
</dbReference>
<dbReference type="InterPro" id="IPR015590">
    <property type="entry name" value="Aldehyde_DH_dom"/>
</dbReference>
<dbReference type="RefSeq" id="WP_091272480.1">
    <property type="nucleotide sequence ID" value="NZ_FAOZ01000003.1"/>
</dbReference>
<dbReference type="InterPro" id="IPR016162">
    <property type="entry name" value="Ald_DH_N"/>
</dbReference>
<proteinExistence type="inferred from homology"/>
<dbReference type="EC" id="1.2.1.3" evidence="3"/>
<sequence>MPPRAVPRLVDGQWLMPADGRHIDVVDPADVRRVVGRVPAMSAAEVTELYDAAVLGARRWRATGLLGRAQVLIDAAADLRGRREEIAADLVAEMGKTLAEATVEVTKAADFFDYYASMARQPYGHLLADSRPGTETSVRSEPLGVVCLITPWNDPLLTPARKAAPALIAGNAVVLKPASETPLVAVHLARSLHDAGLPAGVLGLALGRISEIEAALLDDPRIAAVSFTGSTAVGRVLRRRLADRTVRVQAELGGKNASVVLADADLALAVPTVAAASFGQTGQRCTATSRVIVDRKIADEFIAGLVQATESIPYGPGTDPDVVVGPLVSRRHRDDVLGHIERARQEGAVIATGGTAPADGPLAHGCFVTPTVLTEVTPAMGIWRDEVFGPVLAVQVVDGFDAAVAAANDSVYGLAASIFTRDLGHAHAFADRVDTGQVSVNLPTSGWDVHMPFGGFGDSGGSTVKEQGYEGLRFYSRVKTVAMRCEPGS</sequence>
<dbReference type="PROSITE" id="PS00687">
    <property type="entry name" value="ALDEHYDE_DEHYDR_GLU"/>
    <property type="match status" value="1"/>
</dbReference>
<dbReference type="Gene3D" id="3.40.605.10">
    <property type="entry name" value="Aldehyde Dehydrogenase, Chain A, domain 1"/>
    <property type="match status" value="1"/>
</dbReference>
<comment type="catalytic activity">
    <reaction evidence="4">
        <text>an aldehyde + NAD(+) + H2O = a carboxylate + NADH + 2 H(+)</text>
        <dbReference type="Rhea" id="RHEA:16185"/>
        <dbReference type="ChEBI" id="CHEBI:15377"/>
        <dbReference type="ChEBI" id="CHEBI:15378"/>
        <dbReference type="ChEBI" id="CHEBI:17478"/>
        <dbReference type="ChEBI" id="CHEBI:29067"/>
        <dbReference type="ChEBI" id="CHEBI:57540"/>
        <dbReference type="ChEBI" id="CHEBI:57945"/>
        <dbReference type="EC" id="1.2.1.3"/>
    </reaction>
</comment>
<evidence type="ECO:0000256" key="6">
    <source>
        <dbReference type="RuleBase" id="RU003345"/>
    </source>
</evidence>
<dbReference type="PANTHER" id="PTHR42804:SF1">
    <property type="entry name" value="ALDEHYDE DEHYDROGENASE-RELATED"/>
    <property type="match status" value="1"/>
</dbReference>
<evidence type="ECO:0000313" key="8">
    <source>
        <dbReference type="EMBL" id="CUU54705.1"/>
    </source>
</evidence>
<dbReference type="Gene3D" id="3.40.309.10">
    <property type="entry name" value="Aldehyde Dehydrogenase, Chain A, domain 2"/>
    <property type="match status" value="1"/>
</dbReference>
<dbReference type="FunFam" id="3.40.309.10:FF:000009">
    <property type="entry name" value="Aldehyde dehydrogenase A"/>
    <property type="match status" value="1"/>
</dbReference>
<evidence type="ECO:0000259" key="7">
    <source>
        <dbReference type="Pfam" id="PF00171"/>
    </source>
</evidence>
<evidence type="ECO:0000256" key="3">
    <source>
        <dbReference type="ARBA" id="ARBA00024226"/>
    </source>
</evidence>
<evidence type="ECO:0000313" key="9">
    <source>
        <dbReference type="Proteomes" id="UP000198802"/>
    </source>
</evidence>
<dbReference type="InterPro" id="IPR016161">
    <property type="entry name" value="Ald_DH/histidinol_DH"/>
</dbReference>